<dbReference type="GO" id="GO:0044874">
    <property type="term" value="P:lipoprotein localization to outer membrane"/>
    <property type="evidence" value="ECO:0007669"/>
    <property type="project" value="TreeGrafter"/>
</dbReference>
<keyword evidence="5 7" id="KW-1133">Transmembrane helix</keyword>
<reference evidence="10 11" key="1">
    <citation type="submission" date="2018-10" db="EMBL/GenBank/DDBJ databases">
        <title>Genomic Encyclopedia of Archaeal and Bacterial Type Strains, Phase II (KMG-II): from individual species to whole genera.</title>
        <authorList>
            <person name="Goeker M."/>
        </authorList>
    </citation>
    <scope>NUCLEOTIDE SEQUENCE [LARGE SCALE GENOMIC DNA]</scope>
    <source>
        <strain evidence="10 11">DSM 18602</strain>
    </source>
</reference>
<keyword evidence="11" id="KW-1185">Reference proteome</keyword>
<evidence type="ECO:0000256" key="7">
    <source>
        <dbReference type="SAM" id="Phobius"/>
    </source>
</evidence>
<proteinExistence type="inferred from homology"/>
<keyword evidence="6 7" id="KW-0472">Membrane</keyword>
<evidence type="ECO:0000313" key="10">
    <source>
        <dbReference type="EMBL" id="RKR81664.1"/>
    </source>
</evidence>
<dbReference type="OrthoDB" id="1522724at2"/>
<dbReference type="InterPro" id="IPR003838">
    <property type="entry name" value="ABC3_permease_C"/>
</dbReference>
<evidence type="ECO:0000256" key="3">
    <source>
        <dbReference type="ARBA" id="ARBA00022475"/>
    </source>
</evidence>
<evidence type="ECO:0000256" key="2">
    <source>
        <dbReference type="ARBA" id="ARBA00005236"/>
    </source>
</evidence>
<protein>
    <submittedName>
        <fullName evidence="10">Lipoprotein-releasing system permease protein</fullName>
    </submittedName>
</protein>
<feature type="transmembrane region" description="Helical" evidence="7">
    <location>
        <begin position="276"/>
        <end position="299"/>
    </location>
</feature>
<feature type="transmembrane region" description="Helical" evidence="7">
    <location>
        <begin position="331"/>
        <end position="351"/>
    </location>
</feature>
<gene>
    <name evidence="10" type="ORF">BDD43_1814</name>
</gene>
<feature type="transmembrane region" description="Helical" evidence="7">
    <location>
        <begin position="305"/>
        <end position="324"/>
    </location>
</feature>
<name>A0A495J040_9SPHI</name>
<accession>A0A495J040</accession>
<evidence type="ECO:0000256" key="5">
    <source>
        <dbReference type="ARBA" id="ARBA00022989"/>
    </source>
</evidence>
<evidence type="ECO:0000256" key="6">
    <source>
        <dbReference type="ARBA" id="ARBA00023136"/>
    </source>
</evidence>
<dbReference type="Pfam" id="PF12704">
    <property type="entry name" value="MacB_PCD"/>
    <property type="match status" value="1"/>
</dbReference>
<comment type="similarity">
    <text evidence="2">Belongs to the ABC-4 integral membrane protein family. LolC/E subfamily.</text>
</comment>
<evidence type="ECO:0000259" key="9">
    <source>
        <dbReference type="Pfam" id="PF12704"/>
    </source>
</evidence>
<dbReference type="Proteomes" id="UP000268007">
    <property type="component" value="Unassembled WGS sequence"/>
</dbReference>
<comment type="subcellular location">
    <subcellularLocation>
        <location evidence="1">Cell membrane</location>
        <topology evidence="1">Multi-pass membrane protein</topology>
    </subcellularLocation>
</comment>
<feature type="transmembrane region" description="Helical" evidence="7">
    <location>
        <begin position="371"/>
        <end position="392"/>
    </location>
</feature>
<dbReference type="GO" id="GO:0098797">
    <property type="term" value="C:plasma membrane protein complex"/>
    <property type="evidence" value="ECO:0007669"/>
    <property type="project" value="TreeGrafter"/>
</dbReference>
<comment type="caution">
    <text evidence="10">The sequence shown here is derived from an EMBL/GenBank/DDBJ whole genome shotgun (WGS) entry which is preliminary data.</text>
</comment>
<evidence type="ECO:0000256" key="1">
    <source>
        <dbReference type="ARBA" id="ARBA00004651"/>
    </source>
</evidence>
<evidence type="ECO:0000256" key="4">
    <source>
        <dbReference type="ARBA" id="ARBA00022692"/>
    </source>
</evidence>
<dbReference type="Pfam" id="PF02687">
    <property type="entry name" value="FtsX"/>
    <property type="match status" value="1"/>
</dbReference>
<dbReference type="PANTHER" id="PTHR30489">
    <property type="entry name" value="LIPOPROTEIN-RELEASING SYSTEM TRANSMEMBRANE PROTEIN LOLE"/>
    <property type="match status" value="1"/>
</dbReference>
<evidence type="ECO:0000313" key="11">
    <source>
        <dbReference type="Proteomes" id="UP000268007"/>
    </source>
</evidence>
<feature type="transmembrane region" description="Helical" evidence="7">
    <location>
        <begin position="20"/>
        <end position="43"/>
    </location>
</feature>
<organism evidence="10 11">
    <name type="scientific">Mucilaginibacter gracilis</name>
    <dbReference type="NCBI Taxonomy" id="423350"/>
    <lineage>
        <taxon>Bacteria</taxon>
        <taxon>Pseudomonadati</taxon>
        <taxon>Bacteroidota</taxon>
        <taxon>Sphingobacteriia</taxon>
        <taxon>Sphingobacteriales</taxon>
        <taxon>Sphingobacteriaceae</taxon>
        <taxon>Mucilaginibacter</taxon>
    </lineage>
</organism>
<dbReference type="RefSeq" id="WP_121197344.1">
    <property type="nucleotide sequence ID" value="NZ_RBKU01000001.1"/>
</dbReference>
<keyword evidence="3" id="KW-1003">Cell membrane</keyword>
<evidence type="ECO:0000259" key="8">
    <source>
        <dbReference type="Pfam" id="PF02687"/>
    </source>
</evidence>
<dbReference type="EMBL" id="RBKU01000001">
    <property type="protein sequence ID" value="RKR81664.1"/>
    <property type="molecule type" value="Genomic_DNA"/>
</dbReference>
<dbReference type="AlphaFoldDB" id="A0A495J040"/>
<sequence length="408" mass="45018">MNTSIYIARRYLFSKKSTHAINIISGISMLGVFIGSAALIIILSGFNGFEKVIIELFNNFSPQIKIEPVKGKTFNPNQPYFNELHKNAALFSFSEVLEEKALIAYGDRKTICIVKGVSTEFLNNTDLQKIIVAGKFKLNAHNQPSAVIGSIIQSTLSVNINDQFTALQVYSPKRNVVNSINPADEFVQQSIYPAGVFSIQQDFDNIVITPLSFTRALLEQPVEVSSLELNFKPGTDVDKMQQEIRQKAGPAFTIKNRREQNEALYRILNLEKGATFCILTFILIIAIFNIVGSLTMLVMDKRKDIAILSSLGAGRMLIQGIFFFEGMLISWIGCFGGIAVGLLFCLAQLQFGLIKMGSATSVLDAYPVDLQFSNVLLVFFTVTVISVIAAAISARVSVQGLDEIKQDL</sequence>
<dbReference type="InterPro" id="IPR051447">
    <property type="entry name" value="Lipoprotein-release_system"/>
</dbReference>
<dbReference type="PANTHER" id="PTHR30489:SF0">
    <property type="entry name" value="LIPOPROTEIN-RELEASING SYSTEM TRANSMEMBRANE PROTEIN LOLE"/>
    <property type="match status" value="1"/>
</dbReference>
<keyword evidence="10" id="KW-0449">Lipoprotein</keyword>
<dbReference type="InterPro" id="IPR025857">
    <property type="entry name" value="MacB_PCD"/>
</dbReference>
<feature type="domain" description="MacB-like periplasmic core" evidence="9">
    <location>
        <begin position="25"/>
        <end position="246"/>
    </location>
</feature>
<feature type="domain" description="ABC3 transporter permease C-terminal" evidence="8">
    <location>
        <begin position="277"/>
        <end position="395"/>
    </location>
</feature>
<keyword evidence="4 7" id="KW-0812">Transmembrane</keyword>